<protein>
    <submittedName>
        <fullName evidence="12">ABC transporter ATP-binding protein</fullName>
    </submittedName>
</protein>
<feature type="transmembrane region" description="Helical" evidence="9">
    <location>
        <begin position="114"/>
        <end position="132"/>
    </location>
</feature>
<evidence type="ECO:0000256" key="7">
    <source>
        <dbReference type="ARBA" id="ARBA00022989"/>
    </source>
</evidence>
<feature type="domain" description="ABC transporter" evidence="10">
    <location>
        <begin position="561"/>
        <end position="800"/>
    </location>
</feature>
<accession>A0A520S2I9</accession>
<dbReference type="InterPro" id="IPR003439">
    <property type="entry name" value="ABC_transporter-like_ATP-bd"/>
</dbReference>
<keyword evidence="2" id="KW-0813">Transport</keyword>
<feature type="domain" description="ABC transmembrane type-1" evidence="11">
    <location>
        <begin position="276"/>
        <end position="483"/>
    </location>
</feature>
<dbReference type="PANTHER" id="PTHR24221:SF646">
    <property type="entry name" value="HAEMOLYSIN SECRETION ATP-BINDING PROTEIN"/>
    <property type="match status" value="1"/>
</dbReference>
<feature type="transmembrane region" description="Helical" evidence="9">
    <location>
        <begin position="369"/>
        <end position="386"/>
    </location>
</feature>
<dbReference type="Pfam" id="PF00005">
    <property type="entry name" value="ABC_tran"/>
    <property type="match status" value="1"/>
</dbReference>
<evidence type="ECO:0000259" key="10">
    <source>
        <dbReference type="PROSITE" id="PS50893"/>
    </source>
</evidence>
<keyword evidence="7 9" id="KW-1133">Transmembrane helix</keyword>
<organism evidence="12 13">
    <name type="scientific">OM182 bacterium</name>
    <dbReference type="NCBI Taxonomy" id="2510334"/>
    <lineage>
        <taxon>Bacteria</taxon>
        <taxon>Pseudomonadati</taxon>
        <taxon>Pseudomonadota</taxon>
        <taxon>Gammaproteobacteria</taxon>
        <taxon>OMG group</taxon>
        <taxon>OM182 clade</taxon>
    </lineage>
</organism>
<evidence type="ECO:0000256" key="6">
    <source>
        <dbReference type="ARBA" id="ARBA00022840"/>
    </source>
</evidence>
<dbReference type="Gene3D" id="3.40.50.300">
    <property type="entry name" value="P-loop containing nucleotide triphosphate hydrolases"/>
    <property type="match status" value="1"/>
</dbReference>
<dbReference type="PROSITE" id="PS00211">
    <property type="entry name" value="ABC_TRANSPORTER_1"/>
    <property type="match status" value="1"/>
</dbReference>
<dbReference type="InterPro" id="IPR027417">
    <property type="entry name" value="P-loop_NTPase"/>
</dbReference>
<dbReference type="GO" id="GO:0140359">
    <property type="term" value="F:ABC-type transporter activity"/>
    <property type="evidence" value="ECO:0007669"/>
    <property type="project" value="InterPro"/>
</dbReference>
<comment type="caution">
    <text evidence="12">The sequence shown here is derived from an EMBL/GenBank/DDBJ whole genome shotgun (WGS) entry which is preliminary data.</text>
</comment>
<feature type="transmembrane region" description="Helical" evidence="9">
    <location>
        <begin position="453"/>
        <end position="474"/>
    </location>
</feature>
<dbReference type="InterPro" id="IPR036640">
    <property type="entry name" value="ABC1_TM_sf"/>
</dbReference>
<dbReference type="Gene3D" id="1.20.1560.10">
    <property type="entry name" value="ABC transporter type 1, transmembrane domain"/>
    <property type="match status" value="1"/>
</dbReference>
<dbReference type="InterPro" id="IPR017871">
    <property type="entry name" value="ABC_transporter-like_CS"/>
</dbReference>
<dbReference type="SMART" id="SM00382">
    <property type="entry name" value="AAA"/>
    <property type="match status" value="1"/>
</dbReference>
<evidence type="ECO:0000313" key="12">
    <source>
        <dbReference type="EMBL" id="RZO76674.1"/>
    </source>
</evidence>
<dbReference type="SUPFAM" id="SSF90123">
    <property type="entry name" value="ABC transporter transmembrane region"/>
    <property type="match status" value="1"/>
</dbReference>
<dbReference type="GO" id="GO:0016887">
    <property type="term" value="F:ATP hydrolysis activity"/>
    <property type="evidence" value="ECO:0007669"/>
    <property type="project" value="InterPro"/>
</dbReference>
<dbReference type="InterPro" id="IPR003593">
    <property type="entry name" value="AAA+_ATPase"/>
</dbReference>
<evidence type="ECO:0000256" key="2">
    <source>
        <dbReference type="ARBA" id="ARBA00022448"/>
    </source>
</evidence>
<dbReference type="GO" id="GO:0005886">
    <property type="term" value="C:plasma membrane"/>
    <property type="evidence" value="ECO:0007669"/>
    <property type="project" value="UniProtKB-SubCell"/>
</dbReference>
<dbReference type="PROSITE" id="PS50929">
    <property type="entry name" value="ABC_TM1F"/>
    <property type="match status" value="1"/>
</dbReference>
<dbReference type="PANTHER" id="PTHR24221">
    <property type="entry name" value="ATP-BINDING CASSETTE SUB-FAMILY B"/>
    <property type="match status" value="1"/>
</dbReference>
<dbReference type="Pfam" id="PF00664">
    <property type="entry name" value="ABC_membrane"/>
    <property type="match status" value="1"/>
</dbReference>
<gene>
    <name evidence="12" type="ORF">EVA68_03795</name>
</gene>
<evidence type="ECO:0000256" key="9">
    <source>
        <dbReference type="SAM" id="Phobius"/>
    </source>
</evidence>
<keyword evidence="3" id="KW-1003">Cell membrane</keyword>
<dbReference type="GO" id="GO:0034040">
    <property type="term" value="F:ATPase-coupled lipid transmembrane transporter activity"/>
    <property type="evidence" value="ECO:0007669"/>
    <property type="project" value="TreeGrafter"/>
</dbReference>
<feature type="transmembrane region" description="Helical" evidence="9">
    <location>
        <begin position="273"/>
        <end position="294"/>
    </location>
</feature>
<keyword evidence="8 9" id="KW-0472">Membrane</keyword>
<keyword evidence="5" id="KW-0547">Nucleotide-binding</keyword>
<dbReference type="Proteomes" id="UP000316199">
    <property type="component" value="Unassembled WGS sequence"/>
</dbReference>
<keyword evidence="6 12" id="KW-0067">ATP-binding</keyword>
<dbReference type="SUPFAM" id="SSF52540">
    <property type="entry name" value="P-loop containing nucleoside triphosphate hydrolases"/>
    <property type="match status" value="1"/>
</dbReference>
<dbReference type="GO" id="GO:0005524">
    <property type="term" value="F:ATP binding"/>
    <property type="evidence" value="ECO:0007669"/>
    <property type="project" value="UniProtKB-KW"/>
</dbReference>
<reference evidence="12 13" key="1">
    <citation type="submission" date="2019-02" db="EMBL/GenBank/DDBJ databases">
        <title>Prokaryotic population dynamics and viral predation in marine succession experiment using metagenomics: the confinement effect.</title>
        <authorList>
            <person name="Haro-Moreno J.M."/>
            <person name="Rodriguez-Valera F."/>
            <person name="Lopez-Perez M."/>
        </authorList>
    </citation>
    <scope>NUCLEOTIDE SEQUENCE [LARGE SCALE GENOMIC DNA]</scope>
    <source>
        <strain evidence="12">MED-G157</strain>
    </source>
</reference>
<proteinExistence type="predicted"/>
<sequence length="809" mass="90595">MDREIVVRSQNLADAVPFYGEGDPIPDSRDLSVKDDTSGFAAVVSLLARSWPYISPQVLGRWWIPGVGVEDRVAELIRGRGYSFVYMPLLVTILAVLFPYLSLTPVTLEYPYNFLYALILLAVIFSWPLPNLTGKIQTVSLVLVVLSVIIANMISLVLIEGSGAKVYVGAISLACLLGWFVQFRIDSTGLKFRIRVGSHLIYYYGLEAVKGVGVLLIGLVTAEIINQSVLQNEPLMPGLSVLLGYPGMSADVLSILSEEQRMDLRWAPVKLELAWFLILWPLDLFLLYYIIWVFQRINHDLRLALVDQWHKLSLRHHADHRVGDSIWRIQSDSETVTHVLKVLGELVVMTVNVVVTAALVSILSPTLGLIILFALVPTFLVARWAMPRFRTRSLVQRIANADLTSMVQESFRSIKLAKAYQAGARSQSSFEDDSMIAFNAQYRNERLGFRVRVITESYSAVLILGGVCFMALWAGKSEPTFATELIALAGLTFVVWNLSAYQWSRERYEGAIGLIVEIMRIWGWAQDVAMGLRRVFDILDMEPEVRDSHDAIPFQKFEQEIRFKDVVFSYSFDRPVLNGINLCATPGTITAIVGPTGSGKSTLVNLILRLFDPDRGVISIDGHDIRGYSVDSLRKNIAIALQENVLFGMTIRDNIRYAVPEADDESVNEAVRVACLEETLETMPEGLETMLGDRGGRLSVGQRQRISIARAIIRDTPILLLDEPTAALDADTEHQVLENLREWAKNPDSPRRAIFLITHRVSTIRRADEILFLESGKVMESGDHKKLMSMESGLYRSFVRAESGEVEGD</sequence>
<evidence type="ECO:0000256" key="4">
    <source>
        <dbReference type="ARBA" id="ARBA00022692"/>
    </source>
</evidence>
<name>A0A520S2I9_9GAMM</name>
<dbReference type="EMBL" id="SHAG01000009">
    <property type="protein sequence ID" value="RZO76674.1"/>
    <property type="molecule type" value="Genomic_DNA"/>
</dbReference>
<evidence type="ECO:0000259" key="11">
    <source>
        <dbReference type="PROSITE" id="PS50929"/>
    </source>
</evidence>
<keyword evidence="4 9" id="KW-0812">Transmembrane</keyword>
<comment type="subcellular location">
    <subcellularLocation>
        <location evidence="1">Cell membrane</location>
        <topology evidence="1">Multi-pass membrane protein</topology>
    </subcellularLocation>
</comment>
<evidence type="ECO:0000313" key="13">
    <source>
        <dbReference type="Proteomes" id="UP000316199"/>
    </source>
</evidence>
<dbReference type="InterPro" id="IPR039421">
    <property type="entry name" value="Type_1_exporter"/>
</dbReference>
<feature type="transmembrane region" description="Helical" evidence="9">
    <location>
        <begin position="164"/>
        <end position="181"/>
    </location>
</feature>
<evidence type="ECO:0000256" key="3">
    <source>
        <dbReference type="ARBA" id="ARBA00022475"/>
    </source>
</evidence>
<feature type="transmembrane region" description="Helical" evidence="9">
    <location>
        <begin position="201"/>
        <end position="225"/>
    </location>
</feature>
<evidence type="ECO:0000256" key="1">
    <source>
        <dbReference type="ARBA" id="ARBA00004651"/>
    </source>
</evidence>
<dbReference type="FunFam" id="3.40.50.300:FF:000221">
    <property type="entry name" value="Multidrug ABC transporter ATP-binding protein"/>
    <property type="match status" value="1"/>
</dbReference>
<dbReference type="InterPro" id="IPR011527">
    <property type="entry name" value="ABC1_TM_dom"/>
</dbReference>
<evidence type="ECO:0000256" key="5">
    <source>
        <dbReference type="ARBA" id="ARBA00022741"/>
    </source>
</evidence>
<dbReference type="AlphaFoldDB" id="A0A520S2I9"/>
<feature type="transmembrane region" description="Helical" evidence="9">
    <location>
        <begin position="480"/>
        <end position="498"/>
    </location>
</feature>
<evidence type="ECO:0000256" key="8">
    <source>
        <dbReference type="ARBA" id="ARBA00023136"/>
    </source>
</evidence>
<feature type="transmembrane region" description="Helical" evidence="9">
    <location>
        <begin position="139"/>
        <end position="158"/>
    </location>
</feature>
<feature type="transmembrane region" description="Helical" evidence="9">
    <location>
        <begin position="84"/>
        <end position="102"/>
    </location>
</feature>
<dbReference type="PROSITE" id="PS50893">
    <property type="entry name" value="ABC_TRANSPORTER_2"/>
    <property type="match status" value="1"/>
</dbReference>